<dbReference type="InterPro" id="IPR009003">
    <property type="entry name" value="Peptidase_S1_PA"/>
</dbReference>
<dbReference type="EMBL" id="LCYC01000031">
    <property type="protein sequence ID" value="KWV77043.1"/>
    <property type="molecule type" value="Genomic_DNA"/>
</dbReference>
<gene>
    <name evidence="1" type="ORF">PFL603g_02425</name>
</gene>
<evidence type="ECO:0008006" key="3">
    <source>
        <dbReference type="Google" id="ProtNLM"/>
    </source>
</evidence>
<dbReference type="SUPFAM" id="SSF50494">
    <property type="entry name" value="Trypsin-like serine proteases"/>
    <property type="match status" value="1"/>
</dbReference>
<reference evidence="1 2" key="1">
    <citation type="submission" date="2015-05" db="EMBL/GenBank/DDBJ databases">
        <title>A genomic and transcriptomic approach to investigate the blue pigment phenotype in Pseudomonas fluorescens.</title>
        <authorList>
            <person name="Andreani N.A."/>
            <person name="Cardazzo B."/>
        </authorList>
    </citation>
    <scope>NUCLEOTIDE SEQUENCE [LARGE SCALE GENOMIC DNA]</scope>
    <source>
        <strain evidence="1 2">Ps_40</strain>
    </source>
</reference>
<name>A0A109KX32_PSEFL</name>
<dbReference type="RefSeq" id="WP_060765951.1">
    <property type="nucleotide sequence ID" value="NZ_LCYC01000031.1"/>
</dbReference>
<dbReference type="Proteomes" id="UP000063434">
    <property type="component" value="Unassembled WGS sequence"/>
</dbReference>
<accession>A0A109KX32</accession>
<organism evidence="1 2">
    <name type="scientific">Pseudomonas fluorescens</name>
    <dbReference type="NCBI Taxonomy" id="294"/>
    <lineage>
        <taxon>Bacteria</taxon>
        <taxon>Pseudomonadati</taxon>
        <taxon>Pseudomonadota</taxon>
        <taxon>Gammaproteobacteria</taxon>
        <taxon>Pseudomonadales</taxon>
        <taxon>Pseudomonadaceae</taxon>
        <taxon>Pseudomonas</taxon>
    </lineage>
</organism>
<protein>
    <recommendedName>
        <fullName evidence="3">Serine protease</fullName>
    </recommendedName>
</protein>
<sequence>MSNTNTEHVPDEQGYYYEPPSAWQARFEHIQKSSKLADLAPEELEGVTLSHLRSSLLGALSFTKGKLQKANNPRAACGLFIDAFNNHYVPAVFEIDHIFRTVSRTELGMSTEDFVKAAASWAEIADQFARSELEDGLLTGTRPVMWQQHAGTPDALNPRMGGGSFFMTQVGDHQFAVTALHVVTNVSANPDHFRLLLPDTKQILPVFKACAFDSESPHFGEHQGDIIAWQINIETFKETAEWWTWRMDTFVKPATALMPGQRLFAVGFPEFEENIDLENFDLAEYPFIATGRLSDPFVPGLFTMEFDAHLPEVDLNGMSGGPVFARFDELFHYVGLMIRGNGKLMNFISSEHVLDLFDQILARNNIVQTEQGST</sequence>
<evidence type="ECO:0000313" key="1">
    <source>
        <dbReference type="EMBL" id="KWV77043.1"/>
    </source>
</evidence>
<dbReference type="AlphaFoldDB" id="A0A109KX32"/>
<comment type="caution">
    <text evidence="1">The sequence shown here is derived from an EMBL/GenBank/DDBJ whole genome shotgun (WGS) entry which is preliminary data.</text>
</comment>
<dbReference type="PATRIC" id="fig|294.195.peg.2581"/>
<evidence type="ECO:0000313" key="2">
    <source>
        <dbReference type="Proteomes" id="UP000063434"/>
    </source>
</evidence>
<proteinExistence type="predicted"/>